<evidence type="ECO:0000256" key="1">
    <source>
        <dbReference type="SAM" id="MobiDB-lite"/>
    </source>
</evidence>
<name>A0A7S3LSB0_9STRA</name>
<dbReference type="EMBL" id="HBIN01009247">
    <property type="protein sequence ID" value="CAE0436613.1"/>
    <property type="molecule type" value="Transcribed_RNA"/>
</dbReference>
<proteinExistence type="predicted"/>
<feature type="compositionally biased region" description="Basic and acidic residues" evidence="1">
    <location>
        <begin position="1"/>
        <end position="17"/>
    </location>
</feature>
<reference evidence="2" key="1">
    <citation type="submission" date="2021-01" db="EMBL/GenBank/DDBJ databases">
        <authorList>
            <person name="Corre E."/>
            <person name="Pelletier E."/>
            <person name="Niang G."/>
            <person name="Scheremetjew M."/>
            <person name="Finn R."/>
            <person name="Kale V."/>
            <person name="Holt S."/>
            <person name="Cochrane G."/>
            <person name="Meng A."/>
            <person name="Brown T."/>
            <person name="Cohen L."/>
        </authorList>
    </citation>
    <scope>NUCLEOTIDE SEQUENCE</scope>
    <source>
        <strain evidence="2">GSBS06</strain>
    </source>
</reference>
<sequence length="118" mass="13464">MMQERLNLREFRSKDSSPEEELESERKKDDSGTEKLKPFKRETVANGDPGDDDPSSSSDSSSESSENESDESTSSRKKKKRTKKRHKQAGVLTTTEAPNLPRLEGLSDQNWVHIRREI</sequence>
<dbReference type="AlphaFoldDB" id="A0A7S3LSB0"/>
<evidence type="ECO:0000313" key="2">
    <source>
        <dbReference type="EMBL" id="CAE0436613.1"/>
    </source>
</evidence>
<feature type="compositionally biased region" description="Basic and acidic residues" evidence="1">
    <location>
        <begin position="24"/>
        <end position="43"/>
    </location>
</feature>
<organism evidence="2">
    <name type="scientific">Aplanochytrium stocchinoi</name>
    <dbReference type="NCBI Taxonomy" id="215587"/>
    <lineage>
        <taxon>Eukaryota</taxon>
        <taxon>Sar</taxon>
        <taxon>Stramenopiles</taxon>
        <taxon>Bigyra</taxon>
        <taxon>Labyrinthulomycetes</taxon>
        <taxon>Thraustochytrida</taxon>
        <taxon>Thraustochytriidae</taxon>
        <taxon>Aplanochytrium</taxon>
    </lineage>
</organism>
<protein>
    <submittedName>
        <fullName evidence="2">Uncharacterized protein</fullName>
    </submittedName>
</protein>
<gene>
    <name evidence="2" type="ORF">ASTO00021_LOCUS6873</name>
</gene>
<accession>A0A7S3LSB0</accession>
<feature type="compositionally biased region" description="Low complexity" evidence="1">
    <location>
        <begin position="55"/>
        <end position="64"/>
    </location>
</feature>
<feature type="region of interest" description="Disordered" evidence="1">
    <location>
        <begin position="1"/>
        <end position="103"/>
    </location>
</feature>
<feature type="compositionally biased region" description="Basic residues" evidence="1">
    <location>
        <begin position="75"/>
        <end position="88"/>
    </location>
</feature>